<dbReference type="PANTHER" id="PTHR43103">
    <property type="entry name" value="NUCLEOSIDE-DIPHOSPHATE-SUGAR EPIMERASE"/>
    <property type="match status" value="1"/>
</dbReference>
<dbReference type="GO" id="GO:0016491">
    <property type="term" value="F:oxidoreductase activity"/>
    <property type="evidence" value="ECO:0007669"/>
    <property type="project" value="UniProtKB-KW"/>
</dbReference>
<organism evidence="5 6">
    <name type="scientific">Aureimonas altamirensis</name>
    <dbReference type="NCBI Taxonomy" id="370622"/>
    <lineage>
        <taxon>Bacteria</taxon>
        <taxon>Pseudomonadati</taxon>
        <taxon>Pseudomonadota</taxon>
        <taxon>Alphaproteobacteria</taxon>
        <taxon>Hyphomicrobiales</taxon>
        <taxon>Aurantimonadaceae</taxon>
        <taxon>Aureimonas</taxon>
    </lineage>
</organism>
<dbReference type="InterPro" id="IPR036291">
    <property type="entry name" value="NAD(P)-bd_dom_sf"/>
</dbReference>
<dbReference type="InterPro" id="IPR001509">
    <property type="entry name" value="Epimerase_deHydtase"/>
</dbReference>
<keyword evidence="3" id="KW-0520">NAD</keyword>
<evidence type="ECO:0000256" key="2">
    <source>
        <dbReference type="ARBA" id="ARBA00023002"/>
    </source>
</evidence>
<dbReference type="PANTHER" id="PTHR43103:SF5">
    <property type="entry name" value="4-EPIMERASE, PUTATIVE (AFU_ORTHOLOGUE AFUA_7G00360)-RELATED"/>
    <property type="match status" value="1"/>
</dbReference>
<dbReference type="Gene3D" id="3.40.50.720">
    <property type="entry name" value="NAD(P)-binding Rossmann-like Domain"/>
    <property type="match status" value="1"/>
</dbReference>
<evidence type="ECO:0000313" key="6">
    <source>
        <dbReference type="Proteomes" id="UP000030826"/>
    </source>
</evidence>
<dbReference type="Proteomes" id="UP000030826">
    <property type="component" value="Unassembled WGS sequence"/>
</dbReference>
<name>A0A0B1QA39_9HYPH</name>
<evidence type="ECO:0000259" key="4">
    <source>
        <dbReference type="Pfam" id="PF01370"/>
    </source>
</evidence>
<accession>A0A0B1QA39</accession>
<sequence>MVATFITGAGGGLGRKLIAALLADPACSRIVAADLAPPYDLEDARIEMAAGSLLDVDGEWTWAMAGCDTVIHFAAQNPHTDASWADAAASFDMTMAVFDRAAVHGVSRVVFASSNHVMGGYKDAPLARDAPGFLTSELAPAPGTRWNTGTQWMDSTAYATAKLMGERALHALVARTPGMTGINIRIGWVQPGENLPQTINVSGDAAFVSSQEPADADGRRDLAWYRAMWLSNRDFARLFTAAITASAEGWPARCITINGVSGNRGTGWDLSEADRLIGYRPKDDLYAALGR</sequence>
<dbReference type="RefSeq" id="WP_039189776.1">
    <property type="nucleotide sequence ID" value="NZ_JRFJ01000001.1"/>
</dbReference>
<dbReference type="AlphaFoldDB" id="A0A0B1QA39"/>
<dbReference type="OrthoDB" id="9814124at2"/>
<comment type="caution">
    <text evidence="5">The sequence shown here is derived from an EMBL/GenBank/DDBJ whole genome shotgun (WGS) entry which is preliminary data.</text>
</comment>
<dbReference type="SUPFAM" id="SSF51735">
    <property type="entry name" value="NAD(P)-binding Rossmann-fold domains"/>
    <property type="match status" value="1"/>
</dbReference>
<evidence type="ECO:0000313" key="5">
    <source>
        <dbReference type="EMBL" id="KHJ56241.1"/>
    </source>
</evidence>
<dbReference type="STRING" id="370622.LA66_06580"/>
<proteinExistence type="inferred from homology"/>
<evidence type="ECO:0000256" key="3">
    <source>
        <dbReference type="ARBA" id="ARBA00023027"/>
    </source>
</evidence>
<gene>
    <name evidence="5" type="ORF">LA66_06580</name>
</gene>
<feature type="domain" description="NAD-dependent epimerase/dehydratase" evidence="4">
    <location>
        <begin position="5"/>
        <end position="186"/>
    </location>
</feature>
<dbReference type="EMBL" id="JRFJ01000001">
    <property type="protein sequence ID" value="KHJ56241.1"/>
    <property type="molecule type" value="Genomic_DNA"/>
</dbReference>
<protein>
    <recommendedName>
        <fullName evidence="4">NAD-dependent epimerase/dehydratase domain-containing protein</fullName>
    </recommendedName>
</protein>
<dbReference type="Pfam" id="PF01370">
    <property type="entry name" value="Epimerase"/>
    <property type="match status" value="1"/>
</dbReference>
<evidence type="ECO:0000256" key="1">
    <source>
        <dbReference type="ARBA" id="ARBA00007637"/>
    </source>
</evidence>
<keyword evidence="2" id="KW-0560">Oxidoreductase</keyword>
<reference evidence="5 6" key="1">
    <citation type="submission" date="2014-09" db="EMBL/GenBank/DDBJ databases">
        <title>Isolation and characterization of Aurantimonas altamirensis ON-56566 from clinical sample following a dog bite.</title>
        <authorList>
            <person name="Eshaghi A."/>
            <person name="Li A."/>
            <person name="Shahinas D."/>
            <person name="Bahn P."/>
            <person name="Kus J.V."/>
            <person name="Patel S.N."/>
        </authorList>
    </citation>
    <scope>NUCLEOTIDE SEQUENCE [LARGE SCALE GENOMIC DNA]</scope>
    <source>
        <strain evidence="5 6">ON-56566</strain>
    </source>
</reference>
<comment type="similarity">
    <text evidence="1">Belongs to the NAD(P)-dependent epimerase/dehydratase family.</text>
</comment>